<feature type="compositionally biased region" description="Basic and acidic residues" evidence="1">
    <location>
        <begin position="94"/>
        <end position="113"/>
    </location>
</feature>
<reference evidence="3 4" key="1">
    <citation type="submission" date="2019-08" db="EMBL/GenBank/DDBJ databases">
        <authorList>
            <person name="Kuhnert P."/>
        </authorList>
    </citation>
    <scope>NUCLEOTIDE SEQUENCE [LARGE SCALE GENOMIC DNA]</scope>
    <source>
        <strain evidence="3 4">B36.5</strain>
    </source>
</reference>
<sequence length="297" mass="34182">MYFYTYENADGKKSHPVLSICKALGVSERGYYKWKQNRNKPKRWQLLPAEIHKIIEEDYYNDNYGVVRMVSALKQRGNPKSYATVRNAMKKGNLLHESRRSPDGLTKADKKAQRPENLVKRNFYASEPDTLYFTDITEVPCADGKLYICPMFDACGGEIVSLAMDSNMKKELCIRALTEAFEMRQPGAGVIVHSDAGSQFTSIAYKQTLGKFKAIQSMSDVGKCYDNVRMESFFATLKKELLYRIDTTKMTREQVKTLVWQYTMVYYNRKRISTVNEDGLPPTLYRLKVTKKKNVVA</sequence>
<dbReference type="InterPro" id="IPR050900">
    <property type="entry name" value="Transposase_IS3/IS150/IS904"/>
</dbReference>
<evidence type="ECO:0000313" key="3">
    <source>
        <dbReference type="EMBL" id="QEJ97652.1"/>
    </source>
</evidence>
<dbReference type="AlphaFoldDB" id="A0AAE6M8I3"/>
<dbReference type="InterPro" id="IPR012337">
    <property type="entry name" value="RNaseH-like_sf"/>
</dbReference>
<accession>A0AAE6M8I3</accession>
<protein>
    <submittedName>
        <fullName evidence="3">IS3 family transposase</fullName>
    </submittedName>
</protein>
<dbReference type="Proteomes" id="UP000323594">
    <property type="component" value="Chromosome"/>
</dbReference>
<name>A0AAE6M8I3_TREPH</name>
<dbReference type="InterPro" id="IPR048020">
    <property type="entry name" value="Transpos_IS3"/>
</dbReference>
<gene>
    <name evidence="3" type="ORF">FUT82_06365</name>
</gene>
<dbReference type="InterPro" id="IPR036397">
    <property type="entry name" value="RNaseH_sf"/>
</dbReference>
<dbReference type="PROSITE" id="PS50994">
    <property type="entry name" value="INTEGRASE"/>
    <property type="match status" value="1"/>
</dbReference>
<dbReference type="Pfam" id="PF13333">
    <property type="entry name" value="rve_2"/>
    <property type="match status" value="1"/>
</dbReference>
<dbReference type="InterPro" id="IPR001584">
    <property type="entry name" value="Integrase_cat-core"/>
</dbReference>
<dbReference type="GO" id="GO:0015074">
    <property type="term" value="P:DNA integration"/>
    <property type="evidence" value="ECO:0007669"/>
    <property type="project" value="InterPro"/>
</dbReference>
<organism evidence="3 4">
    <name type="scientific">Treponema phagedenis</name>
    <dbReference type="NCBI Taxonomy" id="162"/>
    <lineage>
        <taxon>Bacteria</taxon>
        <taxon>Pseudomonadati</taxon>
        <taxon>Spirochaetota</taxon>
        <taxon>Spirochaetia</taxon>
        <taxon>Spirochaetales</taxon>
        <taxon>Treponemataceae</taxon>
        <taxon>Treponema</taxon>
    </lineage>
</organism>
<evidence type="ECO:0000313" key="4">
    <source>
        <dbReference type="Proteomes" id="UP000323594"/>
    </source>
</evidence>
<feature type="domain" description="Integrase catalytic" evidence="2">
    <location>
        <begin position="124"/>
        <end position="290"/>
    </location>
</feature>
<dbReference type="PANTHER" id="PTHR46889:SF5">
    <property type="entry name" value="INTEGRASE PROTEIN"/>
    <property type="match status" value="1"/>
</dbReference>
<dbReference type="Gene3D" id="3.30.420.10">
    <property type="entry name" value="Ribonuclease H-like superfamily/Ribonuclease H"/>
    <property type="match status" value="1"/>
</dbReference>
<dbReference type="EMBL" id="CP042817">
    <property type="protein sequence ID" value="QEJ97652.1"/>
    <property type="molecule type" value="Genomic_DNA"/>
</dbReference>
<dbReference type="Pfam" id="PF00665">
    <property type="entry name" value="rve"/>
    <property type="match status" value="1"/>
</dbReference>
<proteinExistence type="predicted"/>
<dbReference type="NCBIfam" id="NF033516">
    <property type="entry name" value="transpos_IS3"/>
    <property type="match status" value="1"/>
</dbReference>
<dbReference type="PANTHER" id="PTHR46889">
    <property type="entry name" value="TRANSPOSASE INSF FOR INSERTION SEQUENCE IS3B-RELATED"/>
    <property type="match status" value="1"/>
</dbReference>
<dbReference type="GO" id="GO:0003676">
    <property type="term" value="F:nucleic acid binding"/>
    <property type="evidence" value="ECO:0007669"/>
    <property type="project" value="InterPro"/>
</dbReference>
<feature type="region of interest" description="Disordered" evidence="1">
    <location>
        <begin position="93"/>
        <end position="113"/>
    </location>
</feature>
<evidence type="ECO:0000256" key="1">
    <source>
        <dbReference type="SAM" id="MobiDB-lite"/>
    </source>
</evidence>
<dbReference type="SUPFAM" id="SSF53098">
    <property type="entry name" value="Ribonuclease H-like"/>
    <property type="match status" value="1"/>
</dbReference>
<dbReference type="RefSeq" id="WP_148879666.1">
    <property type="nucleotide sequence ID" value="NZ_CP042814.1"/>
</dbReference>
<evidence type="ECO:0000259" key="2">
    <source>
        <dbReference type="PROSITE" id="PS50994"/>
    </source>
</evidence>